<accession>A0ACC2Q040</accession>
<protein>
    <submittedName>
        <fullName evidence="1">Uncharacterized protein</fullName>
    </submittedName>
</protein>
<keyword evidence="2" id="KW-1185">Reference proteome</keyword>
<comment type="caution">
    <text evidence="1">The sequence shown here is derived from an EMBL/GenBank/DDBJ whole genome shotgun (WGS) entry which is preliminary data.</text>
</comment>
<organism evidence="1 2">
    <name type="scientific">Eretmocerus hayati</name>
    <dbReference type="NCBI Taxonomy" id="131215"/>
    <lineage>
        <taxon>Eukaryota</taxon>
        <taxon>Metazoa</taxon>
        <taxon>Ecdysozoa</taxon>
        <taxon>Arthropoda</taxon>
        <taxon>Hexapoda</taxon>
        <taxon>Insecta</taxon>
        <taxon>Pterygota</taxon>
        <taxon>Neoptera</taxon>
        <taxon>Endopterygota</taxon>
        <taxon>Hymenoptera</taxon>
        <taxon>Apocrita</taxon>
        <taxon>Proctotrupomorpha</taxon>
        <taxon>Chalcidoidea</taxon>
        <taxon>Aphelinidae</taxon>
        <taxon>Aphelininae</taxon>
        <taxon>Eretmocerus</taxon>
    </lineage>
</organism>
<name>A0ACC2Q040_9HYME</name>
<sequence length="208" mass="22826">MRVVALLLFWLLLRQSLGDDTARRLQRRLSKRAALVYPNPSTLLLILGVGWPIQLERESVILGAFSKFIYTLPTNSTTYTSPLGNRVQSASWGWSRWSVYRLLEGSLTRLGLGDGRACLLRSICEAASEPFHTGAGVLQQLLQALLSPSSTAEAHEVYADREYEAAERLGRNLAGEHCHALYPECERAPLELLSDLAEATIGSGGTSA</sequence>
<evidence type="ECO:0000313" key="2">
    <source>
        <dbReference type="Proteomes" id="UP001239111"/>
    </source>
</evidence>
<reference evidence="1" key="1">
    <citation type="submission" date="2023-04" db="EMBL/GenBank/DDBJ databases">
        <title>A chromosome-level genome assembly of the parasitoid wasp Eretmocerus hayati.</title>
        <authorList>
            <person name="Zhong Y."/>
            <person name="Liu S."/>
            <person name="Liu Y."/>
        </authorList>
    </citation>
    <scope>NUCLEOTIDE SEQUENCE</scope>
    <source>
        <strain evidence="1">ZJU_SS_LIU_2023</strain>
    </source>
</reference>
<dbReference type="Proteomes" id="UP001239111">
    <property type="component" value="Chromosome 1"/>
</dbReference>
<evidence type="ECO:0000313" key="1">
    <source>
        <dbReference type="EMBL" id="KAJ8688558.1"/>
    </source>
</evidence>
<dbReference type="EMBL" id="CM056741">
    <property type="protein sequence ID" value="KAJ8688558.1"/>
    <property type="molecule type" value="Genomic_DNA"/>
</dbReference>
<proteinExistence type="predicted"/>
<gene>
    <name evidence="1" type="ORF">QAD02_024353</name>
</gene>